<feature type="modified residue" description="4-aspartylphosphate" evidence="6">
    <location>
        <position position="73"/>
    </location>
</feature>
<feature type="domain" description="Response regulatory" evidence="8">
    <location>
        <begin position="22"/>
        <end position="138"/>
    </location>
</feature>
<evidence type="ECO:0000313" key="11">
    <source>
        <dbReference type="EMBL" id="ATB27168.1"/>
    </source>
</evidence>
<dbReference type="InterPro" id="IPR001610">
    <property type="entry name" value="PAC"/>
</dbReference>
<reference evidence="11 12" key="1">
    <citation type="submission" date="2017-06" db="EMBL/GenBank/DDBJ databases">
        <authorList>
            <person name="Kim H.J."/>
            <person name="Triplett B.A."/>
        </authorList>
    </citation>
    <scope>NUCLEOTIDE SEQUENCE [LARGE SCALE GENOMIC DNA]</scope>
    <source>
        <strain evidence="11 12">DSM 14713</strain>
    </source>
</reference>
<evidence type="ECO:0000256" key="6">
    <source>
        <dbReference type="PROSITE-ProRule" id="PRU00169"/>
    </source>
</evidence>
<dbReference type="OrthoDB" id="9802500at2"/>
<evidence type="ECO:0000259" key="8">
    <source>
        <dbReference type="PROSITE" id="PS50110"/>
    </source>
</evidence>
<dbReference type="SMART" id="SM00091">
    <property type="entry name" value="PAS"/>
    <property type="match status" value="1"/>
</dbReference>
<evidence type="ECO:0000259" key="7">
    <source>
        <dbReference type="PROSITE" id="PS50109"/>
    </source>
</evidence>
<dbReference type="PANTHER" id="PTHR43047">
    <property type="entry name" value="TWO-COMPONENT HISTIDINE PROTEIN KINASE"/>
    <property type="match status" value="1"/>
</dbReference>
<dbReference type="InterPro" id="IPR001789">
    <property type="entry name" value="Sig_transdc_resp-reg_receiver"/>
</dbReference>
<dbReference type="InterPro" id="IPR000700">
    <property type="entry name" value="PAS-assoc_C"/>
</dbReference>
<evidence type="ECO:0000256" key="3">
    <source>
        <dbReference type="ARBA" id="ARBA00022553"/>
    </source>
</evidence>
<dbReference type="InterPro" id="IPR003661">
    <property type="entry name" value="HisK_dim/P_dom"/>
</dbReference>
<dbReference type="InterPro" id="IPR004358">
    <property type="entry name" value="Sig_transdc_His_kin-like_C"/>
</dbReference>
<evidence type="ECO:0000259" key="10">
    <source>
        <dbReference type="PROSITE" id="PS50113"/>
    </source>
</evidence>
<dbReference type="Pfam" id="PF08447">
    <property type="entry name" value="PAS_3"/>
    <property type="match status" value="1"/>
</dbReference>
<keyword evidence="5 11" id="KW-0418">Kinase</keyword>
<keyword evidence="3 6" id="KW-0597">Phosphoprotein</keyword>
<dbReference type="CDD" id="cd00082">
    <property type="entry name" value="HisKA"/>
    <property type="match status" value="1"/>
</dbReference>
<dbReference type="PROSITE" id="PS50109">
    <property type="entry name" value="HIS_KIN"/>
    <property type="match status" value="1"/>
</dbReference>
<dbReference type="InterPro" id="IPR011006">
    <property type="entry name" value="CheY-like_superfamily"/>
</dbReference>
<dbReference type="GO" id="GO:0009927">
    <property type="term" value="F:histidine phosphotransfer kinase activity"/>
    <property type="evidence" value="ECO:0007669"/>
    <property type="project" value="TreeGrafter"/>
</dbReference>
<feature type="domain" description="PAC" evidence="10">
    <location>
        <begin position="232"/>
        <end position="284"/>
    </location>
</feature>
<feature type="domain" description="PAS" evidence="9">
    <location>
        <begin position="156"/>
        <end position="228"/>
    </location>
</feature>
<dbReference type="SUPFAM" id="SSF55874">
    <property type="entry name" value="ATPase domain of HSP90 chaperone/DNA topoisomerase II/histidine kinase"/>
    <property type="match status" value="1"/>
</dbReference>
<dbReference type="Gene3D" id="3.30.565.10">
    <property type="entry name" value="Histidine kinase-like ATPase, C-terminal domain"/>
    <property type="match status" value="1"/>
</dbReference>
<keyword evidence="12" id="KW-1185">Reference proteome</keyword>
<evidence type="ECO:0000256" key="5">
    <source>
        <dbReference type="ARBA" id="ARBA00022777"/>
    </source>
</evidence>
<dbReference type="Pfam" id="PF00072">
    <property type="entry name" value="Response_reg"/>
    <property type="match status" value="1"/>
</dbReference>
<comment type="catalytic activity">
    <reaction evidence="1">
        <text>ATP + protein L-histidine = ADP + protein N-phospho-L-histidine.</text>
        <dbReference type="EC" id="2.7.13.3"/>
    </reaction>
</comment>
<keyword evidence="4" id="KW-0808">Transferase</keyword>
<dbReference type="Gene3D" id="3.30.450.20">
    <property type="entry name" value="PAS domain"/>
    <property type="match status" value="1"/>
</dbReference>
<dbReference type="NCBIfam" id="TIGR00229">
    <property type="entry name" value="sensory_box"/>
    <property type="match status" value="1"/>
</dbReference>
<dbReference type="Gene3D" id="3.40.50.2300">
    <property type="match status" value="1"/>
</dbReference>
<dbReference type="InterPro" id="IPR036097">
    <property type="entry name" value="HisK_dim/P_sf"/>
</dbReference>
<evidence type="ECO:0000259" key="9">
    <source>
        <dbReference type="PROSITE" id="PS50112"/>
    </source>
</evidence>
<dbReference type="SUPFAM" id="SSF55785">
    <property type="entry name" value="PYP-like sensor domain (PAS domain)"/>
    <property type="match status" value="1"/>
</dbReference>
<dbReference type="SMART" id="SM00388">
    <property type="entry name" value="HisKA"/>
    <property type="match status" value="1"/>
</dbReference>
<dbReference type="CDD" id="cd00130">
    <property type="entry name" value="PAS"/>
    <property type="match status" value="1"/>
</dbReference>
<dbReference type="InterPro" id="IPR035965">
    <property type="entry name" value="PAS-like_dom_sf"/>
</dbReference>
<accession>A0A286NVI1</accession>
<proteinExistence type="predicted"/>
<organism evidence="11 12">
    <name type="scientific">Melittangium boletus DSM 14713</name>
    <dbReference type="NCBI Taxonomy" id="1294270"/>
    <lineage>
        <taxon>Bacteria</taxon>
        <taxon>Pseudomonadati</taxon>
        <taxon>Myxococcota</taxon>
        <taxon>Myxococcia</taxon>
        <taxon>Myxococcales</taxon>
        <taxon>Cystobacterineae</taxon>
        <taxon>Archangiaceae</taxon>
        <taxon>Melittangium</taxon>
    </lineage>
</organism>
<dbReference type="SUPFAM" id="SSF52172">
    <property type="entry name" value="CheY-like"/>
    <property type="match status" value="1"/>
</dbReference>
<dbReference type="InterPro" id="IPR013655">
    <property type="entry name" value="PAS_fold_3"/>
</dbReference>
<evidence type="ECO:0000256" key="4">
    <source>
        <dbReference type="ARBA" id="ARBA00022679"/>
    </source>
</evidence>
<protein>
    <recommendedName>
        <fullName evidence="2">histidine kinase</fullName>
        <ecNumber evidence="2">2.7.13.3</ecNumber>
    </recommendedName>
</protein>
<dbReference type="EMBL" id="CP022163">
    <property type="protein sequence ID" value="ATB27168.1"/>
    <property type="molecule type" value="Genomic_DNA"/>
</dbReference>
<dbReference type="InterPro" id="IPR036890">
    <property type="entry name" value="HATPase_C_sf"/>
</dbReference>
<dbReference type="PROSITE" id="PS50112">
    <property type="entry name" value="PAS"/>
    <property type="match status" value="1"/>
</dbReference>
<dbReference type="EC" id="2.7.13.3" evidence="2"/>
<name>A0A286NVI1_9BACT</name>
<evidence type="ECO:0000313" key="12">
    <source>
        <dbReference type="Proteomes" id="UP000217289"/>
    </source>
</evidence>
<dbReference type="SUPFAM" id="SSF47384">
    <property type="entry name" value="Homodimeric domain of signal transducing histidine kinase"/>
    <property type="match status" value="1"/>
</dbReference>
<dbReference type="InterPro" id="IPR003594">
    <property type="entry name" value="HATPase_dom"/>
</dbReference>
<dbReference type="SMART" id="SM00086">
    <property type="entry name" value="PAC"/>
    <property type="match status" value="1"/>
</dbReference>
<dbReference type="PRINTS" id="PR00344">
    <property type="entry name" value="BCTRLSENSOR"/>
</dbReference>
<dbReference type="PROSITE" id="PS50110">
    <property type="entry name" value="RESPONSE_REGULATORY"/>
    <property type="match status" value="1"/>
</dbReference>
<dbReference type="GO" id="GO:0000155">
    <property type="term" value="F:phosphorelay sensor kinase activity"/>
    <property type="evidence" value="ECO:0007669"/>
    <property type="project" value="InterPro"/>
</dbReference>
<dbReference type="KEGG" id="mbd:MEBOL_000606"/>
<dbReference type="PROSITE" id="PS50113">
    <property type="entry name" value="PAC"/>
    <property type="match status" value="1"/>
</dbReference>
<dbReference type="PANTHER" id="PTHR43047:SF72">
    <property type="entry name" value="OSMOSENSING HISTIDINE PROTEIN KINASE SLN1"/>
    <property type="match status" value="1"/>
</dbReference>
<dbReference type="Gene3D" id="1.10.287.130">
    <property type="match status" value="1"/>
</dbReference>
<evidence type="ECO:0000256" key="1">
    <source>
        <dbReference type="ARBA" id="ARBA00000085"/>
    </source>
</evidence>
<dbReference type="AlphaFoldDB" id="A0A286NVI1"/>
<dbReference type="SMART" id="SM00387">
    <property type="entry name" value="HATPase_c"/>
    <property type="match status" value="1"/>
</dbReference>
<dbReference type="Pfam" id="PF02518">
    <property type="entry name" value="HATPase_c"/>
    <property type="match status" value="1"/>
</dbReference>
<dbReference type="InterPro" id="IPR000014">
    <property type="entry name" value="PAS"/>
</dbReference>
<dbReference type="RefSeq" id="WP_095976011.1">
    <property type="nucleotide sequence ID" value="NZ_CP022163.1"/>
</dbReference>
<evidence type="ECO:0000256" key="2">
    <source>
        <dbReference type="ARBA" id="ARBA00012438"/>
    </source>
</evidence>
<dbReference type="InterPro" id="IPR005467">
    <property type="entry name" value="His_kinase_dom"/>
</dbReference>
<feature type="domain" description="Histidine kinase" evidence="7">
    <location>
        <begin position="302"/>
        <end position="517"/>
    </location>
</feature>
<dbReference type="Pfam" id="PF00512">
    <property type="entry name" value="HisKA"/>
    <property type="match status" value="1"/>
</dbReference>
<dbReference type="CDD" id="cd00156">
    <property type="entry name" value="REC"/>
    <property type="match status" value="1"/>
</dbReference>
<dbReference type="Proteomes" id="UP000217289">
    <property type="component" value="Chromosome"/>
</dbReference>
<dbReference type="SMART" id="SM00448">
    <property type="entry name" value="REC"/>
    <property type="match status" value="1"/>
</dbReference>
<dbReference type="GO" id="GO:0005886">
    <property type="term" value="C:plasma membrane"/>
    <property type="evidence" value="ECO:0007669"/>
    <property type="project" value="TreeGrafter"/>
</dbReference>
<sequence>MSERPSASIHRLMELSAQRPLSLLLLEDNALDAELILARFEEEGLSLKVERVDGEAGFTRALERSCFDIILSDYNVPGFDGLSALSTARELCPDTPFLFVSGALGEERAIEMLKRGATDYVLKEHLERLVPCVARALREAEGEARRKRTEEALRASEERYALASRATFDAIWDWDLRTDTTHWNDTLEQVVGYTPAEMGQSPSGWSERIHPEDRERVLLRFRDAIGSREERWLEEYRFLHKNGTWCDVVDRGHIVREASGRPVRMVGAMQDISERKRAEVERQRLLQEARHRAEFEQQLMGIVSHDLRNPLSAILMAGALLLRREDASPWLTKTAARIVSSAERAHRMIRDLLDFTQARMGTGIPIQPSPLDIHELAHQVVEEARTAHPARELLLSWQGDGKGVWDSDRIAQVLSNILGNALRYGREGSPVRVETEGRAESVLLRVHNEGSPISPELLPRLFEPLTRGGTRLTQSDRSIGLGLYIVRQLVLAHRGSVDVRSTEAEGTTFTVRLPRVTPSSGTQVAVLSPPGG</sequence>
<gene>
    <name evidence="11" type="ORF">MEBOL_000606</name>
</gene>